<proteinExistence type="inferred from homology"/>
<dbReference type="Gene3D" id="3.40.640.10">
    <property type="entry name" value="Type I PLP-dependent aspartate aminotransferase-like (Major domain)"/>
    <property type="match status" value="1"/>
</dbReference>
<dbReference type="Pfam" id="PF00155">
    <property type="entry name" value="Aminotran_1_2"/>
    <property type="match status" value="1"/>
</dbReference>
<dbReference type="InterPro" id="IPR015422">
    <property type="entry name" value="PyrdxlP-dep_Trfase_small"/>
</dbReference>
<gene>
    <name evidence="5" type="primary">cobD_1</name>
    <name evidence="5" type="ORF">ERS852491_03623</name>
</gene>
<dbReference type="RefSeq" id="WP_055154574.1">
    <property type="nucleotide sequence ID" value="NZ_CYZU01000041.1"/>
</dbReference>
<dbReference type="AlphaFoldDB" id="A0A174INL3"/>
<dbReference type="EC" id="2.6.1.-" evidence="3"/>
<accession>A0A174INL3</accession>
<comment type="similarity">
    <text evidence="3">Belongs to the class-I pyridoxal-phosphate-dependent aminotransferase family.</text>
</comment>
<name>A0A174INL3_9FIRM</name>
<reference evidence="5 6" key="1">
    <citation type="submission" date="2015-09" db="EMBL/GenBank/DDBJ databases">
        <authorList>
            <consortium name="Pathogen Informatics"/>
        </authorList>
    </citation>
    <scope>NUCLEOTIDE SEQUENCE [LARGE SCALE GENOMIC DNA]</scope>
    <source>
        <strain evidence="5 6">2789STDY5834876</strain>
    </source>
</reference>
<comment type="cofactor">
    <cofactor evidence="1 3">
        <name>pyridoxal 5'-phosphate</name>
        <dbReference type="ChEBI" id="CHEBI:597326"/>
    </cofactor>
</comment>
<dbReference type="GO" id="GO:0016829">
    <property type="term" value="F:lyase activity"/>
    <property type="evidence" value="ECO:0007669"/>
    <property type="project" value="UniProtKB-KW"/>
</dbReference>
<keyword evidence="3" id="KW-0808">Transferase</keyword>
<dbReference type="Proteomes" id="UP000095544">
    <property type="component" value="Unassembled WGS sequence"/>
</dbReference>
<dbReference type="InterPro" id="IPR004838">
    <property type="entry name" value="NHTrfase_class1_PyrdxlP-BS"/>
</dbReference>
<dbReference type="PANTHER" id="PTHR42885">
    <property type="entry name" value="HISTIDINOL-PHOSPHATE AMINOTRANSFERASE-RELATED"/>
    <property type="match status" value="1"/>
</dbReference>
<evidence type="ECO:0000256" key="1">
    <source>
        <dbReference type="ARBA" id="ARBA00001933"/>
    </source>
</evidence>
<dbReference type="Gene3D" id="3.90.1150.10">
    <property type="entry name" value="Aspartate Aminotransferase, domain 1"/>
    <property type="match status" value="1"/>
</dbReference>
<evidence type="ECO:0000256" key="2">
    <source>
        <dbReference type="ARBA" id="ARBA00022898"/>
    </source>
</evidence>
<evidence type="ECO:0000313" key="5">
    <source>
        <dbReference type="EMBL" id="CUO88904.1"/>
    </source>
</evidence>
<dbReference type="SUPFAM" id="SSF53383">
    <property type="entry name" value="PLP-dependent transferases"/>
    <property type="match status" value="1"/>
</dbReference>
<dbReference type="CDD" id="cd00609">
    <property type="entry name" value="AAT_like"/>
    <property type="match status" value="1"/>
</dbReference>
<evidence type="ECO:0000256" key="3">
    <source>
        <dbReference type="RuleBase" id="RU000481"/>
    </source>
</evidence>
<keyword evidence="5" id="KW-0456">Lyase</keyword>
<dbReference type="InterPro" id="IPR015424">
    <property type="entry name" value="PyrdxlP-dep_Trfase"/>
</dbReference>
<protein>
    <recommendedName>
        <fullName evidence="3">Aminotransferase</fullName>
        <ecNumber evidence="3">2.6.1.-</ecNumber>
    </recommendedName>
</protein>
<keyword evidence="2" id="KW-0663">Pyridoxal phosphate</keyword>
<organism evidence="5 6">
    <name type="scientific">Faecalicatena contorta</name>
    <dbReference type="NCBI Taxonomy" id="39482"/>
    <lineage>
        <taxon>Bacteria</taxon>
        <taxon>Bacillati</taxon>
        <taxon>Bacillota</taxon>
        <taxon>Clostridia</taxon>
        <taxon>Lachnospirales</taxon>
        <taxon>Lachnospiraceae</taxon>
        <taxon>Faecalicatena</taxon>
    </lineage>
</organism>
<feature type="domain" description="Aminotransferase class I/classII large" evidence="4">
    <location>
        <begin position="26"/>
        <end position="359"/>
    </location>
</feature>
<dbReference type="PANTHER" id="PTHR42885:SF1">
    <property type="entry name" value="THREONINE-PHOSPHATE DECARBOXYLASE"/>
    <property type="match status" value="1"/>
</dbReference>
<evidence type="ECO:0000259" key="4">
    <source>
        <dbReference type="Pfam" id="PF00155"/>
    </source>
</evidence>
<dbReference type="GO" id="GO:0030170">
    <property type="term" value="F:pyridoxal phosphate binding"/>
    <property type="evidence" value="ECO:0007669"/>
    <property type="project" value="InterPro"/>
</dbReference>
<dbReference type="GO" id="GO:0008483">
    <property type="term" value="F:transaminase activity"/>
    <property type="evidence" value="ECO:0007669"/>
    <property type="project" value="UniProtKB-KW"/>
</dbReference>
<dbReference type="EMBL" id="CYZU01000041">
    <property type="protein sequence ID" value="CUO88904.1"/>
    <property type="molecule type" value="Genomic_DNA"/>
</dbReference>
<evidence type="ECO:0000313" key="6">
    <source>
        <dbReference type="Proteomes" id="UP000095544"/>
    </source>
</evidence>
<sequence length="364" mass="41042">MNTKPEFHGSDLEKISEYYGIPKDSIISFGANVNPLGLSWKVKEALSRNLDIISTYPDREYTSLRRAIGEYCQVSPAHVMVGNGSTELISLLIEQRRPKKTLILGPTYSEYARELSFSDSIQDYYHLNPDTGFCLNIPDFLERLEAGYDLLIICNPNNPTSSVIGTSDMRSILSACQKAGTFVMIDETYVEFAPDISSVSAMSLIEEFDNFMVLRGVSKFFAAPGLRLGYGVTSSQSFLARVKEHQIPWSLNSIAAFAGELMLQDTSYIEETRSLITTERTRMLEELHKISGITVYDATANFILIRIRKPDMTAFDLFEACIKQGMMIRDCSSFQCLEGEYVRFCVMGREENSRLIEVIRRSLG</sequence>
<dbReference type="InterPro" id="IPR004839">
    <property type="entry name" value="Aminotransferase_I/II_large"/>
</dbReference>
<keyword evidence="3" id="KW-0032">Aminotransferase</keyword>
<dbReference type="PROSITE" id="PS00105">
    <property type="entry name" value="AA_TRANSFER_CLASS_1"/>
    <property type="match status" value="1"/>
</dbReference>
<dbReference type="InterPro" id="IPR015421">
    <property type="entry name" value="PyrdxlP-dep_Trfase_major"/>
</dbReference>
<dbReference type="STRING" id="39482.ERS852491_03623"/>
<dbReference type="OrthoDB" id="9813612at2"/>